<dbReference type="AlphaFoldDB" id="A0A4W6DKK4"/>
<dbReference type="PANTHER" id="PTHR45818:SF2">
    <property type="entry name" value="PROTO-ONCOGENE VAV"/>
    <property type="match status" value="1"/>
</dbReference>
<dbReference type="GeneTree" id="ENSGT00940000159125"/>
<name>A0A4W6DKK4_LATCA</name>
<feature type="compositionally biased region" description="Low complexity" evidence="1">
    <location>
        <begin position="31"/>
        <end position="42"/>
    </location>
</feature>
<dbReference type="STRING" id="8187.ENSLCAP00010025343"/>
<dbReference type="GO" id="GO:0005737">
    <property type="term" value="C:cytoplasm"/>
    <property type="evidence" value="ECO:0007669"/>
    <property type="project" value="TreeGrafter"/>
</dbReference>
<feature type="region of interest" description="Disordered" evidence="1">
    <location>
        <begin position="24"/>
        <end position="49"/>
    </location>
</feature>
<reference evidence="3" key="1">
    <citation type="submission" date="2015-09" db="EMBL/GenBank/DDBJ databases">
        <authorList>
            <person name="Sai Rama Sridatta P."/>
        </authorList>
    </citation>
    <scope>NUCLEOTIDE SEQUENCE [LARGE SCALE GENOMIC DNA]</scope>
</reference>
<dbReference type="PANTHER" id="PTHR45818">
    <property type="entry name" value="PROTEIN VAV"/>
    <property type="match status" value="1"/>
</dbReference>
<dbReference type="InParanoid" id="A0A4W6DKK4"/>
<sequence length="150" mass="17548">MIQFYQQNSLKEYFKDVDTTLRTPYKQPEQSNSSNDTPNSTPGGSMRSFGVARARYDFSARDRSELSLRGGRHHQDPIQERSQWLVERRGVWPGEEFADIDTFITRKQLLIFKVFVSYLRCSHVSRWGSFQPTMWRRTTLTTADVAAEKM</sequence>
<keyword evidence="3" id="KW-1185">Reference proteome</keyword>
<reference evidence="2" key="3">
    <citation type="submission" date="2025-09" db="UniProtKB">
        <authorList>
            <consortium name="Ensembl"/>
        </authorList>
    </citation>
    <scope>IDENTIFICATION</scope>
</reference>
<organism evidence="2 3">
    <name type="scientific">Lates calcarifer</name>
    <name type="common">Barramundi</name>
    <name type="synonym">Holocentrus calcarifer</name>
    <dbReference type="NCBI Taxonomy" id="8187"/>
    <lineage>
        <taxon>Eukaryota</taxon>
        <taxon>Metazoa</taxon>
        <taxon>Chordata</taxon>
        <taxon>Craniata</taxon>
        <taxon>Vertebrata</taxon>
        <taxon>Euteleostomi</taxon>
        <taxon>Actinopterygii</taxon>
        <taxon>Neopterygii</taxon>
        <taxon>Teleostei</taxon>
        <taxon>Neoteleostei</taxon>
        <taxon>Acanthomorphata</taxon>
        <taxon>Carangaria</taxon>
        <taxon>Carangaria incertae sedis</taxon>
        <taxon>Centropomidae</taxon>
        <taxon>Lates</taxon>
    </lineage>
</organism>
<dbReference type="Ensembl" id="ENSLCAT00010025892.1">
    <property type="protein sequence ID" value="ENSLCAP00010025343.1"/>
    <property type="gene ID" value="ENSLCAG00010011857.1"/>
</dbReference>
<dbReference type="GO" id="GO:0016477">
    <property type="term" value="P:cell migration"/>
    <property type="evidence" value="ECO:0007669"/>
    <property type="project" value="TreeGrafter"/>
</dbReference>
<evidence type="ECO:0000313" key="3">
    <source>
        <dbReference type="Proteomes" id="UP000314980"/>
    </source>
</evidence>
<evidence type="ECO:0000256" key="1">
    <source>
        <dbReference type="SAM" id="MobiDB-lite"/>
    </source>
</evidence>
<protein>
    <submittedName>
        <fullName evidence="2">Uncharacterized protein</fullName>
    </submittedName>
</protein>
<proteinExistence type="predicted"/>
<dbReference type="GO" id="GO:0005085">
    <property type="term" value="F:guanyl-nucleotide exchange factor activity"/>
    <property type="evidence" value="ECO:0007669"/>
    <property type="project" value="TreeGrafter"/>
</dbReference>
<accession>A0A4W6DKK4</accession>
<dbReference type="Proteomes" id="UP000314980">
    <property type="component" value="Unassembled WGS sequence"/>
</dbReference>
<evidence type="ECO:0000313" key="2">
    <source>
        <dbReference type="Ensembl" id="ENSLCAP00010025343.1"/>
    </source>
</evidence>
<reference evidence="2" key="2">
    <citation type="submission" date="2025-08" db="UniProtKB">
        <authorList>
            <consortium name="Ensembl"/>
        </authorList>
    </citation>
    <scope>IDENTIFICATION</scope>
</reference>